<protein>
    <recommendedName>
        <fullName evidence="2">Peptidase C14 caspase domain-containing protein</fullName>
    </recommendedName>
</protein>
<feature type="domain" description="Peptidase C14 caspase" evidence="2">
    <location>
        <begin position="16"/>
        <end position="254"/>
    </location>
</feature>
<dbReference type="GO" id="GO:0004197">
    <property type="term" value="F:cysteine-type endopeptidase activity"/>
    <property type="evidence" value="ECO:0007669"/>
    <property type="project" value="InterPro"/>
</dbReference>
<dbReference type="AlphaFoldDB" id="A0AAD7FLZ9"/>
<dbReference type="GO" id="GO:0005737">
    <property type="term" value="C:cytoplasm"/>
    <property type="evidence" value="ECO:0007669"/>
    <property type="project" value="TreeGrafter"/>
</dbReference>
<evidence type="ECO:0000313" key="3">
    <source>
        <dbReference type="EMBL" id="KAJ7627215.1"/>
    </source>
</evidence>
<proteinExistence type="inferred from homology"/>
<name>A0AAD7FLZ9_9AGAR</name>
<dbReference type="PANTHER" id="PTHR48104">
    <property type="entry name" value="METACASPASE-4"/>
    <property type="match status" value="1"/>
</dbReference>
<keyword evidence="4" id="KW-1185">Reference proteome</keyword>
<dbReference type="PANTHER" id="PTHR48104:SF30">
    <property type="entry name" value="METACASPASE-1"/>
    <property type="match status" value="1"/>
</dbReference>
<dbReference type="Pfam" id="PF00656">
    <property type="entry name" value="Peptidase_C14"/>
    <property type="match status" value="1"/>
</dbReference>
<evidence type="ECO:0000256" key="1">
    <source>
        <dbReference type="ARBA" id="ARBA00009005"/>
    </source>
</evidence>
<evidence type="ECO:0000259" key="2">
    <source>
        <dbReference type="Pfam" id="PF00656"/>
    </source>
</evidence>
<evidence type="ECO:0000313" key="4">
    <source>
        <dbReference type="Proteomes" id="UP001221142"/>
    </source>
</evidence>
<dbReference type="GO" id="GO:0006508">
    <property type="term" value="P:proteolysis"/>
    <property type="evidence" value="ECO:0007669"/>
    <property type="project" value="InterPro"/>
</dbReference>
<dbReference type="EMBL" id="JARKIF010000011">
    <property type="protein sequence ID" value="KAJ7627215.1"/>
    <property type="molecule type" value="Genomic_DNA"/>
</dbReference>
<accession>A0AAD7FLZ9</accession>
<comment type="caution">
    <text evidence="3">The sequence shown here is derived from an EMBL/GenBank/DDBJ whole genome shotgun (WGS) entry which is preliminary data.</text>
</comment>
<sequence>MANASVPQPNLKPQVFALIVGINKYIAQDILPPLQGCVNDATLFKSFLDIYCKQNGRDLQAKVLLNEDATRSGILDAFTSHLLNNPAIPDGRDTPMIFFFAGHGSRVDATDNKLSMDGKIETICPHDEHAIINGKYVHGIPDYVLGALLLNLAYKKGDNITVILDSCHSSGIARKQLIDADPGTPRSPLHSSLPIPADLDRNLLVPTGRLTSATQICVILAACKQTEPARESSTADDPTVHGRFTRTLVARLSALLPLKNTTYRELHASLDKQILSPQEPSCIGFNDGRLIFGKGYPSGGASVLSLRPPGRAKSSQGSFIIDLGSIAGVVAGTEFAVYDETQQSATPAILRAASVKMHESVLVPVDPVQKIAQNARVVPHRWNNPKTALRVALASDFAHKSEVFPTEFEDAWVNHRYVESPLEDAHVVLHTDEDGGILIVERSSPAMQLDGVVDVHIPLNTNHDNLPNILNEIAHFNHFLFRANDVPGLRLVGGGCELRMFRLIGERPDRRLDPDFVDFVHMDEESKTLAAHIPSEMGVKYGFEIVNNSHSEVFAYLFYFDPEHYTIFPIYTHIPGTPPIRPKGGIERIGFGGDAGLEFELEEGQLVSSGFFKLFVATQPLYLEWIRREDALHAGVGRLMIVKEAERDRWDTERVVVTMRAVEPVEEG</sequence>
<dbReference type="InterPro" id="IPR011600">
    <property type="entry name" value="Pept_C14_caspase"/>
</dbReference>
<dbReference type="InterPro" id="IPR050452">
    <property type="entry name" value="Metacaspase"/>
</dbReference>
<dbReference type="Proteomes" id="UP001221142">
    <property type="component" value="Unassembled WGS sequence"/>
</dbReference>
<dbReference type="Gene3D" id="3.40.50.1460">
    <property type="match status" value="1"/>
</dbReference>
<organism evidence="3 4">
    <name type="scientific">Roridomyces roridus</name>
    <dbReference type="NCBI Taxonomy" id="1738132"/>
    <lineage>
        <taxon>Eukaryota</taxon>
        <taxon>Fungi</taxon>
        <taxon>Dikarya</taxon>
        <taxon>Basidiomycota</taxon>
        <taxon>Agaricomycotina</taxon>
        <taxon>Agaricomycetes</taxon>
        <taxon>Agaricomycetidae</taxon>
        <taxon>Agaricales</taxon>
        <taxon>Marasmiineae</taxon>
        <taxon>Mycenaceae</taxon>
        <taxon>Roridomyces</taxon>
    </lineage>
</organism>
<gene>
    <name evidence="3" type="ORF">FB45DRAFT_835485</name>
</gene>
<reference evidence="3" key="1">
    <citation type="submission" date="2023-03" db="EMBL/GenBank/DDBJ databases">
        <title>Massive genome expansion in bonnet fungi (Mycena s.s.) driven by repeated elements and novel gene families across ecological guilds.</title>
        <authorList>
            <consortium name="Lawrence Berkeley National Laboratory"/>
            <person name="Harder C.B."/>
            <person name="Miyauchi S."/>
            <person name="Viragh M."/>
            <person name="Kuo A."/>
            <person name="Thoen E."/>
            <person name="Andreopoulos B."/>
            <person name="Lu D."/>
            <person name="Skrede I."/>
            <person name="Drula E."/>
            <person name="Henrissat B."/>
            <person name="Morin E."/>
            <person name="Kohler A."/>
            <person name="Barry K."/>
            <person name="LaButti K."/>
            <person name="Morin E."/>
            <person name="Salamov A."/>
            <person name="Lipzen A."/>
            <person name="Mereny Z."/>
            <person name="Hegedus B."/>
            <person name="Baldrian P."/>
            <person name="Stursova M."/>
            <person name="Weitz H."/>
            <person name="Taylor A."/>
            <person name="Grigoriev I.V."/>
            <person name="Nagy L.G."/>
            <person name="Martin F."/>
            <person name="Kauserud H."/>
        </authorList>
    </citation>
    <scope>NUCLEOTIDE SEQUENCE</scope>
    <source>
        <strain evidence="3">9284</strain>
    </source>
</reference>
<comment type="similarity">
    <text evidence="1">Belongs to the peptidase C14B family.</text>
</comment>